<dbReference type="Gene3D" id="3.30.750.140">
    <property type="match status" value="1"/>
</dbReference>
<sequence length="445" mass="49141">MRRNLLPFFPKRNEGRPLKGGEKMEIAGFSGLIEIPAFAGGKESPFGGQPVKDGGGFKALMLRYAGEKGEEQGNRQGKGEKSPIPSPFMPPFVPARFPDQTESTGDERPPGEVGMEEWDSLLSRFIRLLDLPEEEADRIALSLGMSGQEGTRDPADERAVADALEILSQFIARFLEANPDPAKAFAGKQPSGDLTRSANAFGTMEQWLKAGAWKNDGELLRLAEKLMQDARPDFIKEIFARMADGGTKPALPVVKKPAQFGIPYSGEPKGTPEAVHLPPQAGNAADFSSFSAKLEIPTLFLVKEGKPLTYQQFIDQLQAVIAKSAFQKFGNTEQLTVRLHPKELGALKIQLIQQEQGLTAKIVTSTTAAKEILESQLHALRQAFVQQNITVDRIELIHVHSERKETLPQYSGDNGRNPGRERQNPEKREDEQEHSFSETLLNYEI</sequence>
<dbReference type="InterPro" id="IPR038610">
    <property type="entry name" value="FliK-like_C_sf"/>
</dbReference>
<evidence type="ECO:0000313" key="4">
    <source>
        <dbReference type="Proteomes" id="UP000257014"/>
    </source>
</evidence>
<feature type="region of interest" description="Disordered" evidence="1">
    <location>
        <begin position="1"/>
        <end position="20"/>
    </location>
</feature>
<proteinExistence type="predicted"/>
<dbReference type="EMBL" id="QEWE01000014">
    <property type="protein sequence ID" value="REJ29512.1"/>
    <property type="molecule type" value="Genomic_DNA"/>
</dbReference>
<evidence type="ECO:0000259" key="2">
    <source>
        <dbReference type="Pfam" id="PF02120"/>
    </source>
</evidence>
<feature type="compositionally biased region" description="Basic and acidic residues" evidence="1">
    <location>
        <begin position="65"/>
        <end position="81"/>
    </location>
</feature>
<feature type="region of interest" description="Disordered" evidence="1">
    <location>
        <begin position="405"/>
        <end position="445"/>
    </location>
</feature>
<dbReference type="AlphaFoldDB" id="A0A3E0K682"/>
<protein>
    <recommendedName>
        <fullName evidence="2">Flagellar hook-length control protein-like C-terminal domain-containing protein</fullName>
    </recommendedName>
</protein>
<dbReference type="Proteomes" id="UP000257014">
    <property type="component" value="Unassembled WGS sequence"/>
</dbReference>
<feature type="compositionally biased region" description="Basic and acidic residues" evidence="1">
    <location>
        <begin position="418"/>
        <end position="436"/>
    </location>
</feature>
<feature type="region of interest" description="Disordered" evidence="1">
    <location>
        <begin position="65"/>
        <end position="113"/>
    </location>
</feature>
<comment type="caution">
    <text evidence="3">The sequence shown here is derived from an EMBL/GenBank/DDBJ whole genome shotgun (WGS) entry which is preliminary data.</text>
</comment>
<gene>
    <name evidence="3" type="ORF">C6P37_06110</name>
</gene>
<reference evidence="3 4" key="1">
    <citation type="submission" date="2018-03" db="EMBL/GenBank/DDBJ databases">
        <authorList>
            <person name="Keele B.F."/>
        </authorList>
    </citation>
    <scope>NUCLEOTIDE SEQUENCE [LARGE SCALE GENOMIC DNA]</scope>
    <source>
        <strain evidence="3">ZCTH4_d</strain>
    </source>
</reference>
<feature type="compositionally biased region" description="Pro residues" evidence="1">
    <location>
        <begin position="84"/>
        <end position="93"/>
    </location>
</feature>
<accession>A0A3E0K682</accession>
<evidence type="ECO:0000313" key="3">
    <source>
        <dbReference type="EMBL" id="REJ29512.1"/>
    </source>
</evidence>
<dbReference type="InterPro" id="IPR021136">
    <property type="entry name" value="Flagellar_hook_control-like_C"/>
</dbReference>
<organism evidence="3 4">
    <name type="scientific">Caldibacillus debilis</name>
    <dbReference type="NCBI Taxonomy" id="301148"/>
    <lineage>
        <taxon>Bacteria</taxon>
        <taxon>Bacillati</taxon>
        <taxon>Bacillota</taxon>
        <taxon>Bacilli</taxon>
        <taxon>Bacillales</taxon>
        <taxon>Bacillaceae</taxon>
        <taxon>Caldibacillus</taxon>
    </lineage>
</organism>
<evidence type="ECO:0000256" key="1">
    <source>
        <dbReference type="SAM" id="MobiDB-lite"/>
    </source>
</evidence>
<feature type="compositionally biased region" description="Basic and acidic residues" evidence="1">
    <location>
        <begin position="11"/>
        <end position="20"/>
    </location>
</feature>
<feature type="domain" description="Flagellar hook-length control protein-like C-terminal" evidence="2">
    <location>
        <begin position="330"/>
        <end position="395"/>
    </location>
</feature>
<dbReference type="Pfam" id="PF02120">
    <property type="entry name" value="Flg_hook"/>
    <property type="match status" value="1"/>
</dbReference>
<name>A0A3E0K682_9BACI</name>
<dbReference type="CDD" id="cd17470">
    <property type="entry name" value="T3SS_Flik_C"/>
    <property type="match status" value="1"/>
</dbReference>